<dbReference type="PROSITE" id="PS51633">
    <property type="entry name" value="CXC"/>
    <property type="match status" value="1"/>
</dbReference>
<evidence type="ECO:0000256" key="6">
    <source>
        <dbReference type="SAM" id="MobiDB-lite"/>
    </source>
</evidence>
<dbReference type="PANTHER" id="PTHR45747:SF4">
    <property type="entry name" value="HISTONE-LYSINE N-METHYLTRANSFERASE E(Z)"/>
    <property type="match status" value="1"/>
</dbReference>
<sequence>MAAAAVAAETSVRQQNKAKFDEQLALHEAAQRRYTYLPFARPCTADQPAATNISSPSDGICTSQPAKRRCVRRSSTLHRSLALQAMAIPKAEGIPAYKAWSYRRDMENASRTGHRLFYSEKATGETRLASDDEYEYGDFLARSPASLSQSQEDRGGPSQQPAQQAEDVDLTEMRRRRRTPARPTPAKAHAVGERMVGAFCRRCYAYNCPLHAGDLQVRPHQPPVHASVPVPAVPCGPHWLPNKRKGKGKPPGNSAAILRMRDKHAPDVLWDSYKPCTCTGVCTRACPCFGSENFCEKYCGCSAACQFRFKGCTCSKGGCKARSCACFAAGRDCDPDLCHGCSIACAHELQPGGPAGTAGTAAPPGREPCANMRLRTRQHKRTAVGLSSTCGWGTFLLEAAKEGDLIGEYKGERIDSAEADRRGKTYDIDDNTYLFNLNKDWVVDARPCGDKLRFANHSTNPNCQTKFRLVDGEHRLAIFAVRDLPPGSELFYDYDFAKGTEPAWYQRKQAATGQQRRGGGAGGRGGTGRKQAAAVDKS</sequence>
<dbReference type="Pfam" id="PF00856">
    <property type="entry name" value="SET"/>
    <property type="match status" value="1"/>
</dbReference>
<evidence type="ECO:0000259" key="7">
    <source>
        <dbReference type="PROSITE" id="PS50280"/>
    </source>
</evidence>
<dbReference type="InterPro" id="IPR046341">
    <property type="entry name" value="SET_dom_sf"/>
</dbReference>
<evidence type="ECO:0000259" key="8">
    <source>
        <dbReference type="PROSITE" id="PS51633"/>
    </source>
</evidence>
<reference evidence="9 10" key="1">
    <citation type="journal article" date="2024" name="Nat. Commun.">
        <title>Phylogenomics reveals the evolutionary origins of lichenization in chlorophyte algae.</title>
        <authorList>
            <person name="Puginier C."/>
            <person name="Libourel C."/>
            <person name="Otte J."/>
            <person name="Skaloud P."/>
            <person name="Haon M."/>
            <person name="Grisel S."/>
            <person name="Petersen M."/>
            <person name="Berrin J.G."/>
            <person name="Delaux P.M."/>
            <person name="Dal Grande F."/>
            <person name="Keller J."/>
        </authorList>
    </citation>
    <scope>NUCLEOTIDE SEQUENCE [LARGE SCALE GENOMIC DNA]</scope>
    <source>
        <strain evidence="9 10">SAG 2043</strain>
    </source>
</reference>
<dbReference type="GO" id="GO:0046976">
    <property type="term" value="F:histone H3K27 methyltransferase activity"/>
    <property type="evidence" value="ECO:0007669"/>
    <property type="project" value="TreeGrafter"/>
</dbReference>
<dbReference type="GO" id="GO:0005634">
    <property type="term" value="C:nucleus"/>
    <property type="evidence" value="ECO:0007669"/>
    <property type="project" value="TreeGrafter"/>
</dbReference>
<keyword evidence="4" id="KW-0805">Transcription regulation</keyword>
<dbReference type="PROSITE" id="PS50280">
    <property type="entry name" value="SET"/>
    <property type="match status" value="1"/>
</dbReference>
<keyword evidence="2" id="KW-0808">Transferase</keyword>
<evidence type="ECO:0000313" key="10">
    <source>
        <dbReference type="Proteomes" id="UP001489004"/>
    </source>
</evidence>
<organism evidence="9 10">
    <name type="scientific">[Myrmecia] bisecta</name>
    <dbReference type="NCBI Taxonomy" id="41462"/>
    <lineage>
        <taxon>Eukaryota</taxon>
        <taxon>Viridiplantae</taxon>
        <taxon>Chlorophyta</taxon>
        <taxon>core chlorophytes</taxon>
        <taxon>Trebouxiophyceae</taxon>
        <taxon>Trebouxiales</taxon>
        <taxon>Trebouxiaceae</taxon>
        <taxon>Myrmecia</taxon>
    </lineage>
</organism>
<evidence type="ECO:0000313" key="9">
    <source>
        <dbReference type="EMBL" id="KAK9829516.1"/>
    </source>
</evidence>
<feature type="region of interest" description="Disordered" evidence="6">
    <location>
        <begin position="144"/>
        <end position="189"/>
    </location>
</feature>
<dbReference type="InterPro" id="IPR026489">
    <property type="entry name" value="CXC_dom"/>
</dbReference>
<proteinExistence type="predicted"/>
<dbReference type="GO" id="GO:0032259">
    <property type="term" value="P:methylation"/>
    <property type="evidence" value="ECO:0007669"/>
    <property type="project" value="UniProtKB-KW"/>
</dbReference>
<feature type="compositionally biased region" description="Low complexity" evidence="6">
    <location>
        <begin position="529"/>
        <end position="538"/>
    </location>
</feature>
<dbReference type="GO" id="GO:0031507">
    <property type="term" value="P:heterochromatin formation"/>
    <property type="evidence" value="ECO:0007669"/>
    <property type="project" value="TreeGrafter"/>
</dbReference>
<dbReference type="GO" id="GO:0003682">
    <property type="term" value="F:chromatin binding"/>
    <property type="evidence" value="ECO:0007669"/>
    <property type="project" value="TreeGrafter"/>
</dbReference>
<comment type="caution">
    <text evidence="9">The sequence shown here is derived from an EMBL/GenBank/DDBJ whole genome shotgun (WGS) entry which is preliminary data.</text>
</comment>
<accession>A0AAW1R6Q8</accession>
<dbReference type="Gene3D" id="2.170.270.10">
    <property type="entry name" value="SET domain"/>
    <property type="match status" value="1"/>
</dbReference>
<dbReference type="SMART" id="SM01114">
    <property type="entry name" value="CXC"/>
    <property type="match status" value="1"/>
</dbReference>
<feature type="compositionally biased region" description="Gly residues" evidence="6">
    <location>
        <begin position="516"/>
        <end position="528"/>
    </location>
</feature>
<dbReference type="InterPro" id="IPR033467">
    <property type="entry name" value="Tesmin/TSO1-like_CXC"/>
</dbReference>
<dbReference type="AlphaFoldDB" id="A0AAW1R6Q8"/>
<dbReference type="InterPro" id="IPR045318">
    <property type="entry name" value="EZH1/2-like"/>
</dbReference>
<dbReference type="Proteomes" id="UP001489004">
    <property type="component" value="Unassembled WGS sequence"/>
</dbReference>
<keyword evidence="1" id="KW-0489">Methyltransferase</keyword>
<gene>
    <name evidence="9" type="ORF">WJX72_006296</name>
</gene>
<dbReference type="SMART" id="SM00317">
    <property type="entry name" value="SET"/>
    <property type="match status" value="1"/>
</dbReference>
<evidence type="ECO:0000256" key="3">
    <source>
        <dbReference type="ARBA" id="ARBA00022691"/>
    </source>
</evidence>
<dbReference type="SUPFAM" id="SSF82199">
    <property type="entry name" value="SET domain"/>
    <property type="match status" value="1"/>
</dbReference>
<keyword evidence="5" id="KW-0804">Transcription</keyword>
<feature type="domain" description="CXC" evidence="8">
    <location>
        <begin position="254"/>
        <end position="358"/>
    </location>
</feature>
<evidence type="ECO:0000256" key="5">
    <source>
        <dbReference type="ARBA" id="ARBA00023163"/>
    </source>
</evidence>
<evidence type="ECO:0000256" key="1">
    <source>
        <dbReference type="ARBA" id="ARBA00022603"/>
    </source>
</evidence>
<dbReference type="InterPro" id="IPR001214">
    <property type="entry name" value="SET_dom"/>
</dbReference>
<keyword evidence="10" id="KW-1185">Reference proteome</keyword>
<protein>
    <submittedName>
        <fullName evidence="9">Uncharacterized protein</fullName>
    </submittedName>
</protein>
<feature type="region of interest" description="Disordered" evidence="6">
    <location>
        <begin position="506"/>
        <end position="538"/>
    </location>
</feature>
<evidence type="ECO:0000256" key="2">
    <source>
        <dbReference type="ARBA" id="ARBA00022679"/>
    </source>
</evidence>
<feature type="compositionally biased region" description="Low complexity" evidence="6">
    <location>
        <begin position="506"/>
        <end position="515"/>
    </location>
</feature>
<dbReference type="PANTHER" id="PTHR45747">
    <property type="entry name" value="HISTONE-LYSINE N-METHYLTRANSFERASE E(Z)"/>
    <property type="match status" value="1"/>
</dbReference>
<dbReference type="EMBL" id="JALJOR010000001">
    <property type="protein sequence ID" value="KAK9829516.1"/>
    <property type="molecule type" value="Genomic_DNA"/>
</dbReference>
<keyword evidence="3" id="KW-0949">S-adenosyl-L-methionine</keyword>
<evidence type="ECO:0000256" key="4">
    <source>
        <dbReference type="ARBA" id="ARBA00023015"/>
    </source>
</evidence>
<feature type="domain" description="SET" evidence="7">
    <location>
        <begin position="382"/>
        <end position="495"/>
    </location>
</feature>
<name>A0AAW1R6Q8_9CHLO</name>